<feature type="chain" id="PRO_5043439590" description="EGF-like domain-containing protein" evidence="2">
    <location>
        <begin position="20"/>
        <end position="227"/>
    </location>
</feature>
<feature type="domain" description="EGF-like" evidence="3 4">
    <location>
        <begin position="92"/>
        <end position="103"/>
    </location>
</feature>
<evidence type="ECO:0000256" key="2">
    <source>
        <dbReference type="SAM" id="SignalP"/>
    </source>
</evidence>
<dbReference type="PROSITE" id="PS01186">
    <property type="entry name" value="EGF_2"/>
    <property type="match status" value="1"/>
</dbReference>
<keyword evidence="1" id="KW-0472">Membrane</keyword>
<proteinExistence type="predicted"/>
<keyword evidence="2" id="KW-0732">Signal</keyword>
<sequence>MSNTLALLVFLAALSGTESVYVRRHIQCSFEGTLRPFAFTQGRNTPLFCECKPGFEGRYCETRVCVHGEVRVLEFDEHTRPGNYGMITSTACICDAGFTGPTCEEKLKKTRKPVPWSAVFGLLEPIVFVLIFLIPCSLAFHMARDFVQPAFWRSTRTRSEADQYSPIYYDAPPIIKEVYKCAGNCGDSAPPAYGNITSNPMDTVSSPVLNADLRQPIYTEKKVFNHV</sequence>
<keyword evidence="1" id="KW-0812">Transmembrane</keyword>
<evidence type="ECO:0000259" key="4">
    <source>
        <dbReference type="PROSITE" id="PS01186"/>
    </source>
</evidence>
<keyword evidence="1" id="KW-1133">Transmembrane helix</keyword>
<name>A0AAV5W5Z8_9BILA</name>
<evidence type="ECO:0000313" key="5">
    <source>
        <dbReference type="EMBL" id="GMT26080.1"/>
    </source>
</evidence>
<protein>
    <recommendedName>
        <fullName evidence="3 4">EGF-like domain-containing protein</fullName>
    </recommendedName>
</protein>
<feature type="transmembrane region" description="Helical" evidence="1">
    <location>
        <begin position="116"/>
        <end position="140"/>
    </location>
</feature>
<dbReference type="PROSITE" id="PS00022">
    <property type="entry name" value="EGF_1"/>
    <property type="match status" value="1"/>
</dbReference>
<comment type="caution">
    <text evidence="5">The sequence shown here is derived from an EMBL/GenBank/DDBJ whole genome shotgun (WGS) entry which is preliminary data.</text>
</comment>
<evidence type="ECO:0000313" key="6">
    <source>
        <dbReference type="Proteomes" id="UP001432322"/>
    </source>
</evidence>
<dbReference type="AlphaFoldDB" id="A0AAV5W5Z8"/>
<evidence type="ECO:0000259" key="3">
    <source>
        <dbReference type="PROSITE" id="PS00022"/>
    </source>
</evidence>
<reference evidence="5" key="1">
    <citation type="submission" date="2023-10" db="EMBL/GenBank/DDBJ databases">
        <title>Genome assembly of Pristionchus species.</title>
        <authorList>
            <person name="Yoshida K."/>
            <person name="Sommer R.J."/>
        </authorList>
    </citation>
    <scope>NUCLEOTIDE SEQUENCE</scope>
    <source>
        <strain evidence="5">RS5133</strain>
    </source>
</reference>
<dbReference type="Gene3D" id="2.10.25.10">
    <property type="entry name" value="Laminin"/>
    <property type="match status" value="1"/>
</dbReference>
<dbReference type="EMBL" id="BTSY01000004">
    <property type="protein sequence ID" value="GMT26080.1"/>
    <property type="molecule type" value="Genomic_DNA"/>
</dbReference>
<organism evidence="5 6">
    <name type="scientific">Pristionchus fissidentatus</name>
    <dbReference type="NCBI Taxonomy" id="1538716"/>
    <lineage>
        <taxon>Eukaryota</taxon>
        <taxon>Metazoa</taxon>
        <taxon>Ecdysozoa</taxon>
        <taxon>Nematoda</taxon>
        <taxon>Chromadorea</taxon>
        <taxon>Rhabditida</taxon>
        <taxon>Rhabditina</taxon>
        <taxon>Diplogasteromorpha</taxon>
        <taxon>Diplogasteroidea</taxon>
        <taxon>Neodiplogasteridae</taxon>
        <taxon>Pristionchus</taxon>
    </lineage>
</organism>
<evidence type="ECO:0000256" key="1">
    <source>
        <dbReference type="SAM" id="Phobius"/>
    </source>
</evidence>
<dbReference type="InterPro" id="IPR000742">
    <property type="entry name" value="EGF"/>
</dbReference>
<keyword evidence="6" id="KW-1185">Reference proteome</keyword>
<dbReference type="Proteomes" id="UP001432322">
    <property type="component" value="Unassembled WGS sequence"/>
</dbReference>
<gene>
    <name evidence="5" type="ORF">PFISCL1PPCAC_17377</name>
</gene>
<feature type="signal peptide" evidence="2">
    <location>
        <begin position="1"/>
        <end position="19"/>
    </location>
</feature>
<accession>A0AAV5W5Z8</accession>